<evidence type="ECO:0000313" key="3">
    <source>
        <dbReference type="Proteomes" id="UP001207605"/>
    </source>
</evidence>
<evidence type="ECO:0000256" key="1">
    <source>
        <dbReference type="SAM" id="MobiDB-lite"/>
    </source>
</evidence>
<feature type="compositionally biased region" description="Basic and acidic residues" evidence="1">
    <location>
        <begin position="153"/>
        <end position="167"/>
    </location>
</feature>
<name>A0ABT2S7X1_9FIRM</name>
<dbReference type="Proteomes" id="UP001207605">
    <property type="component" value="Unassembled WGS sequence"/>
</dbReference>
<dbReference type="EMBL" id="JAOQJV010000016">
    <property type="protein sequence ID" value="MCU6700683.1"/>
    <property type="molecule type" value="Genomic_DNA"/>
</dbReference>
<protein>
    <submittedName>
        <fullName evidence="2">ERF family protein</fullName>
    </submittedName>
</protein>
<reference evidence="2 3" key="1">
    <citation type="journal article" date="2021" name="ISME Commun">
        <title>Automated analysis of genomic sequences facilitates high-throughput and comprehensive description of bacteria.</title>
        <authorList>
            <person name="Hitch T.C.A."/>
        </authorList>
    </citation>
    <scope>NUCLEOTIDE SEQUENCE [LARGE SCALE GENOMIC DNA]</scope>
    <source>
        <strain evidence="2 3">Sanger_02</strain>
    </source>
</reference>
<keyword evidence="3" id="KW-1185">Reference proteome</keyword>
<evidence type="ECO:0000313" key="2">
    <source>
        <dbReference type="EMBL" id="MCU6700683.1"/>
    </source>
</evidence>
<organism evidence="2 3">
    <name type="scientific">Dorea ammoniilytica</name>
    <dbReference type="NCBI Taxonomy" id="2981788"/>
    <lineage>
        <taxon>Bacteria</taxon>
        <taxon>Bacillati</taxon>
        <taxon>Bacillota</taxon>
        <taxon>Clostridia</taxon>
        <taxon>Lachnospirales</taxon>
        <taxon>Lachnospiraceae</taxon>
        <taxon>Dorea</taxon>
    </lineage>
</organism>
<dbReference type="InterPro" id="IPR007499">
    <property type="entry name" value="ERF_bacteria_virus"/>
</dbReference>
<proteinExistence type="predicted"/>
<dbReference type="Pfam" id="PF04404">
    <property type="entry name" value="ERF"/>
    <property type="match status" value="1"/>
</dbReference>
<sequence length="246" mass="27687">MKEERIIENPKIYAAIAGVIADCGIVGKDKVNKQQGFKYRSVDDVFNALHPALAKNKVVIIPTVVERQCEEVGKTKNGTAILKVICKVKYDICAEDGSRVTSIIYGEGMDMGDKATNKAMAIAYKYLCFQVFCIPTEEMSDPDGESLEEKIRTPKKQLEKKQEKPKEQPATTESSNDEAEDVKISQPMLATIQNEQKRTGVTDKQILAMRDVKAKKIEDMTVLEYKKVMSKFQKTPDLQREAEQDE</sequence>
<dbReference type="RefSeq" id="WP_262582028.1">
    <property type="nucleotide sequence ID" value="NZ_JAOQJV010000016.1"/>
</dbReference>
<accession>A0ABT2S7X1</accession>
<gene>
    <name evidence="2" type="ORF">OCV65_10630</name>
</gene>
<comment type="caution">
    <text evidence="2">The sequence shown here is derived from an EMBL/GenBank/DDBJ whole genome shotgun (WGS) entry which is preliminary data.</text>
</comment>
<feature type="region of interest" description="Disordered" evidence="1">
    <location>
        <begin position="153"/>
        <end position="182"/>
    </location>
</feature>